<dbReference type="Proteomes" id="UP001054837">
    <property type="component" value="Unassembled WGS sequence"/>
</dbReference>
<dbReference type="PANTHER" id="PTHR33964">
    <property type="entry name" value="RE45066P-RELATED"/>
    <property type="match status" value="1"/>
</dbReference>
<keyword evidence="1" id="KW-0732">Signal</keyword>
<organism evidence="2 3">
    <name type="scientific">Caerostris darwini</name>
    <dbReference type="NCBI Taxonomy" id="1538125"/>
    <lineage>
        <taxon>Eukaryota</taxon>
        <taxon>Metazoa</taxon>
        <taxon>Ecdysozoa</taxon>
        <taxon>Arthropoda</taxon>
        <taxon>Chelicerata</taxon>
        <taxon>Arachnida</taxon>
        <taxon>Araneae</taxon>
        <taxon>Araneomorphae</taxon>
        <taxon>Entelegynae</taxon>
        <taxon>Araneoidea</taxon>
        <taxon>Araneidae</taxon>
        <taxon>Caerostris</taxon>
    </lineage>
</organism>
<evidence type="ECO:0008006" key="4">
    <source>
        <dbReference type="Google" id="ProtNLM"/>
    </source>
</evidence>
<protein>
    <recommendedName>
        <fullName evidence="4">Secreted protein</fullName>
    </recommendedName>
</protein>
<sequence length="207" mass="23195">MADNMKRFLFVAVVAPVAFAAVLVSNHQNISCEEDIHTSCDSNVLYEALGTSGYHFWNEEVLITHCSDILSDIECKQAYLTECKSSEFDQDFKILTNGLKSLIVDMCNESSELRKGYRKHGSCIANCSGDFDFCFLRSAIGSLKENDVISDNPDERMVKNLCRFQAIFRTCAARAVEMKCGEESAVYLNELLSRPLEELVTAKCVNI</sequence>
<name>A0AAV4VJK9_9ARAC</name>
<feature type="chain" id="PRO_5043327148" description="Secreted protein" evidence="1">
    <location>
        <begin position="21"/>
        <end position="207"/>
    </location>
</feature>
<dbReference type="PANTHER" id="PTHR33964:SF1">
    <property type="entry name" value="RE45066P"/>
    <property type="match status" value="1"/>
</dbReference>
<comment type="caution">
    <text evidence="2">The sequence shown here is derived from an EMBL/GenBank/DDBJ whole genome shotgun (WGS) entry which is preliminary data.</text>
</comment>
<reference evidence="2 3" key="1">
    <citation type="submission" date="2021-06" db="EMBL/GenBank/DDBJ databases">
        <title>Caerostris darwini draft genome.</title>
        <authorList>
            <person name="Kono N."/>
            <person name="Arakawa K."/>
        </authorList>
    </citation>
    <scope>NUCLEOTIDE SEQUENCE [LARGE SCALE GENOMIC DNA]</scope>
</reference>
<gene>
    <name evidence="2" type="ORF">CDAR_61981</name>
</gene>
<evidence type="ECO:0000313" key="3">
    <source>
        <dbReference type="Proteomes" id="UP001054837"/>
    </source>
</evidence>
<evidence type="ECO:0000313" key="2">
    <source>
        <dbReference type="EMBL" id="GIY70377.1"/>
    </source>
</evidence>
<feature type="signal peptide" evidence="1">
    <location>
        <begin position="1"/>
        <end position="20"/>
    </location>
</feature>
<dbReference type="EMBL" id="BPLQ01013154">
    <property type="protein sequence ID" value="GIY70377.1"/>
    <property type="molecule type" value="Genomic_DNA"/>
</dbReference>
<accession>A0AAV4VJK9</accession>
<proteinExistence type="predicted"/>
<keyword evidence="3" id="KW-1185">Reference proteome</keyword>
<evidence type="ECO:0000256" key="1">
    <source>
        <dbReference type="SAM" id="SignalP"/>
    </source>
</evidence>
<dbReference type="AlphaFoldDB" id="A0AAV4VJK9"/>